<dbReference type="InterPro" id="IPR017694">
    <property type="entry name" value="Phosphonate_tfrase_rpt"/>
</dbReference>
<keyword evidence="2 5" id="KW-0808">Transferase</keyword>
<dbReference type="Pfam" id="PF00132">
    <property type="entry name" value="Hexapep"/>
    <property type="match status" value="1"/>
</dbReference>
<evidence type="ECO:0000256" key="1">
    <source>
        <dbReference type="ARBA" id="ARBA00007274"/>
    </source>
</evidence>
<comment type="caution">
    <text evidence="5">The sequence shown here is derived from an EMBL/GenBank/DDBJ whole genome shotgun (WGS) entry which is preliminary data.</text>
</comment>
<dbReference type="Gene3D" id="2.160.10.10">
    <property type="entry name" value="Hexapeptide repeat proteins"/>
    <property type="match status" value="1"/>
</dbReference>
<dbReference type="InterPro" id="IPR011004">
    <property type="entry name" value="Trimer_LpxA-like_sf"/>
</dbReference>
<dbReference type="InterPro" id="IPR050179">
    <property type="entry name" value="Trans_hexapeptide_repeat"/>
</dbReference>
<dbReference type="OrthoDB" id="9815592at2"/>
<dbReference type="PROSITE" id="PS00101">
    <property type="entry name" value="HEXAPEP_TRANSFERASES"/>
    <property type="match status" value="1"/>
</dbReference>
<reference evidence="5 6" key="1">
    <citation type="journal article" date="2017" name="Antonie Van Leeuwenhoek">
        <title>Phylogenomic resolution of the bacterial genus Pantoea and its relationship with Erwinia and Tatumella.</title>
        <authorList>
            <person name="Palmer M."/>
            <person name="Steenkamp E.T."/>
            <person name="Coetzee M.P."/>
            <person name="Chan W.Y."/>
            <person name="van Zyl E."/>
            <person name="De Maayer P."/>
            <person name="Coutinho T.A."/>
            <person name="Blom J."/>
            <person name="Smits T.H."/>
            <person name="Duffy B."/>
            <person name="Venter S.N."/>
        </authorList>
    </citation>
    <scope>NUCLEOTIDE SEQUENCE [LARGE SCALE GENOMIC DNA]</scope>
    <source>
        <strain evidence="5 6">LMG 24534</strain>
    </source>
</reference>
<gene>
    <name evidence="5" type="ORF">HA41_06165</name>
</gene>
<dbReference type="STRING" id="472705.GCA_001743465_01004"/>
<dbReference type="RefSeq" id="WP_094120090.1">
    <property type="nucleotide sequence ID" value="NZ_MLFN01000011.1"/>
</dbReference>
<dbReference type="PANTHER" id="PTHR43300:SF11">
    <property type="entry name" value="ACETYLTRANSFERASE RV3034C-RELATED"/>
    <property type="match status" value="1"/>
</dbReference>
<organism evidence="5 6">
    <name type="scientific">Pantoea conspicua</name>
    <dbReference type="NCBI Taxonomy" id="472705"/>
    <lineage>
        <taxon>Bacteria</taxon>
        <taxon>Pseudomonadati</taxon>
        <taxon>Pseudomonadota</taxon>
        <taxon>Gammaproteobacteria</taxon>
        <taxon>Enterobacterales</taxon>
        <taxon>Erwiniaceae</taxon>
        <taxon>Pantoea</taxon>
    </lineage>
</organism>
<comment type="similarity">
    <text evidence="1">Belongs to the transferase hexapeptide repeat family.</text>
</comment>
<keyword evidence="6" id="KW-1185">Reference proteome</keyword>
<accession>A0A1X1BYW6</accession>
<evidence type="ECO:0000313" key="6">
    <source>
        <dbReference type="Proteomes" id="UP000193933"/>
    </source>
</evidence>
<keyword evidence="3" id="KW-0677">Repeat</keyword>
<dbReference type="AlphaFoldDB" id="A0A1X1BYW6"/>
<evidence type="ECO:0000256" key="2">
    <source>
        <dbReference type="ARBA" id="ARBA00022679"/>
    </source>
</evidence>
<evidence type="ECO:0000256" key="4">
    <source>
        <dbReference type="ARBA" id="ARBA00023315"/>
    </source>
</evidence>
<dbReference type="EMBL" id="MLFN01000011">
    <property type="protein sequence ID" value="ORM54189.1"/>
    <property type="molecule type" value="Genomic_DNA"/>
</dbReference>
<dbReference type="NCBIfam" id="TIGR03308">
    <property type="entry name" value="phn_thr-fam"/>
    <property type="match status" value="1"/>
</dbReference>
<evidence type="ECO:0000256" key="3">
    <source>
        <dbReference type="ARBA" id="ARBA00022737"/>
    </source>
</evidence>
<keyword evidence="4" id="KW-0012">Acyltransferase</keyword>
<dbReference type="GO" id="GO:0016747">
    <property type="term" value="F:acyltransferase activity, transferring groups other than amino-acyl groups"/>
    <property type="evidence" value="ECO:0007669"/>
    <property type="project" value="UniProtKB-ARBA"/>
</dbReference>
<dbReference type="InterPro" id="IPR001451">
    <property type="entry name" value="Hexapep"/>
</dbReference>
<dbReference type="InterPro" id="IPR018357">
    <property type="entry name" value="Hexapep_transf_CS"/>
</dbReference>
<sequence length="217" mass="24086">MSVAAVMPARLQHTRIDESVRMRETRIGQQCEILAHSTLEYCDLGDFSYVGEHCSIADTQIGRFCAIANQVRIGAPNHPMNRASQHRFTYCPEYYHTDATRDHGFFAARRADRVIIGHDVWIGHGVIVLPGVTIGDGAVLAAGAVVTKDVAPYSVVGGVPAKPLRVRFTPAIAASLQRIAWWDWPLEKLLANLADFQHGDIEQFCQRHDLRSAIRST</sequence>
<evidence type="ECO:0000313" key="5">
    <source>
        <dbReference type="EMBL" id="ORM54189.1"/>
    </source>
</evidence>
<dbReference type="SUPFAM" id="SSF51161">
    <property type="entry name" value="Trimeric LpxA-like enzymes"/>
    <property type="match status" value="1"/>
</dbReference>
<dbReference type="PANTHER" id="PTHR43300">
    <property type="entry name" value="ACETYLTRANSFERASE"/>
    <property type="match status" value="1"/>
</dbReference>
<name>A0A1X1BYW6_9GAMM</name>
<dbReference type="CDD" id="cd03349">
    <property type="entry name" value="LbH_XAT"/>
    <property type="match status" value="1"/>
</dbReference>
<proteinExistence type="inferred from homology"/>
<dbReference type="Proteomes" id="UP000193933">
    <property type="component" value="Unassembled WGS sequence"/>
</dbReference>
<protein>
    <submittedName>
        <fullName evidence="5">Acetyltransferase</fullName>
    </submittedName>
</protein>